<reference evidence="1" key="1">
    <citation type="submission" date="2021-06" db="EMBL/GenBank/DDBJ databases">
        <authorList>
            <person name="Kallberg Y."/>
            <person name="Tangrot J."/>
            <person name="Rosling A."/>
        </authorList>
    </citation>
    <scope>NUCLEOTIDE SEQUENCE</scope>
    <source>
        <strain evidence="1">MA453B</strain>
    </source>
</reference>
<dbReference type="Proteomes" id="UP000789405">
    <property type="component" value="Unassembled WGS sequence"/>
</dbReference>
<accession>A0A9N9JML4</accession>
<protein>
    <submittedName>
        <fullName evidence="1">13419_t:CDS:1</fullName>
    </submittedName>
</protein>
<comment type="caution">
    <text evidence="1">The sequence shown here is derived from an EMBL/GenBank/DDBJ whole genome shotgun (WGS) entry which is preliminary data.</text>
</comment>
<dbReference type="AlphaFoldDB" id="A0A9N9JML4"/>
<evidence type="ECO:0000313" key="1">
    <source>
        <dbReference type="EMBL" id="CAG8788972.1"/>
    </source>
</evidence>
<name>A0A9N9JML4_9GLOM</name>
<evidence type="ECO:0000313" key="2">
    <source>
        <dbReference type="Proteomes" id="UP000789405"/>
    </source>
</evidence>
<feature type="non-terminal residue" evidence="1">
    <location>
        <position position="1"/>
    </location>
</feature>
<keyword evidence="2" id="KW-1185">Reference proteome</keyword>
<dbReference type="EMBL" id="CAJVPY010025926">
    <property type="protein sequence ID" value="CAG8788972.1"/>
    <property type="molecule type" value="Genomic_DNA"/>
</dbReference>
<gene>
    <name evidence="1" type="ORF">DERYTH_LOCUS21013</name>
</gene>
<proteinExistence type="predicted"/>
<organism evidence="1 2">
    <name type="scientific">Dentiscutata erythropus</name>
    <dbReference type="NCBI Taxonomy" id="1348616"/>
    <lineage>
        <taxon>Eukaryota</taxon>
        <taxon>Fungi</taxon>
        <taxon>Fungi incertae sedis</taxon>
        <taxon>Mucoromycota</taxon>
        <taxon>Glomeromycotina</taxon>
        <taxon>Glomeromycetes</taxon>
        <taxon>Diversisporales</taxon>
        <taxon>Gigasporaceae</taxon>
        <taxon>Dentiscutata</taxon>
    </lineage>
</organism>
<sequence length="49" mass="5545">PTLNLVVVSGLKLLETPIKKLRKLIKTIRKSAKILEDLENIATLDQKTF</sequence>